<keyword evidence="2" id="KW-1185">Reference proteome</keyword>
<evidence type="ECO:0008006" key="3">
    <source>
        <dbReference type="Google" id="ProtNLM"/>
    </source>
</evidence>
<accession>A0A7W8E2Z8</accession>
<sequence length="339" mass="36012">MKPLSGAAIFLILHTSLCIPNLSAEAREAAAQQLSQAAWTSAHVQHVYGFPDAKPNKKGTLTLGADTLTFSSKSGTTSIPRSLLTAASAGNQRVEIWGVGGRILRMTIPDGGGLAAAAFMHHRVDMLTVEFKDAHGGAHSAVFVLPAKQAEIALSGFALPATRAAASFPSQQPPSQKSALSLVASETSCGTSVERNSVLISEPDWGRAEVPAAYRALVYEHIVDRFRKTKDVGRVYRDGEQGAGCPQYIVHISVMAFKQGSSVKRAALGPIGFFVGTTQMKFDATFTRATGSVIGTEQIKATIRGESESTNVADHLAKSLAKRYTAAVERSWKLTEAKS</sequence>
<dbReference type="RefSeq" id="WP_184215503.1">
    <property type="nucleotide sequence ID" value="NZ_JACHIP010000002.1"/>
</dbReference>
<reference evidence="1 2" key="1">
    <citation type="submission" date="2020-08" db="EMBL/GenBank/DDBJ databases">
        <title>Genomic Encyclopedia of Type Strains, Phase IV (KMG-V): Genome sequencing to study the core and pangenomes of soil and plant-associated prokaryotes.</title>
        <authorList>
            <person name="Whitman W."/>
        </authorList>
    </citation>
    <scope>NUCLEOTIDE SEQUENCE [LARGE SCALE GENOMIC DNA]</scope>
    <source>
        <strain evidence="1 2">M8UP14</strain>
    </source>
</reference>
<evidence type="ECO:0000313" key="2">
    <source>
        <dbReference type="Proteomes" id="UP000540989"/>
    </source>
</evidence>
<evidence type="ECO:0000313" key="1">
    <source>
        <dbReference type="EMBL" id="MBB5057047.1"/>
    </source>
</evidence>
<protein>
    <recommendedName>
        <fullName evidence="3">DUF4410 domain-containing protein</fullName>
    </recommendedName>
</protein>
<comment type="caution">
    <text evidence="1">The sequence shown here is derived from an EMBL/GenBank/DDBJ whole genome shotgun (WGS) entry which is preliminary data.</text>
</comment>
<gene>
    <name evidence="1" type="ORF">HDF16_001732</name>
</gene>
<dbReference type="AlphaFoldDB" id="A0A7W8E2Z8"/>
<dbReference type="EMBL" id="JACHIP010000002">
    <property type="protein sequence ID" value="MBB5057047.1"/>
    <property type="molecule type" value="Genomic_DNA"/>
</dbReference>
<proteinExistence type="predicted"/>
<organism evidence="1 2">
    <name type="scientific">Granulicella aggregans</name>
    <dbReference type="NCBI Taxonomy" id="474949"/>
    <lineage>
        <taxon>Bacteria</taxon>
        <taxon>Pseudomonadati</taxon>
        <taxon>Acidobacteriota</taxon>
        <taxon>Terriglobia</taxon>
        <taxon>Terriglobales</taxon>
        <taxon>Acidobacteriaceae</taxon>
        <taxon>Granulicella</taxon>
    </lineage>
</organism>
<dbReference type="Proteomes" id="UP000540989">
    <property type="component" value="Unassembled WGS sequence"/>
</dbReference>
<name>A0A7W8E2Z8_9BACT</name>